<sequence length="189" mass="21992">MEENKTAVAAMNYIPSKYMANFDTPKSQEFSLPAPLMRYMINNPTGKFYAKIVGTCKYFYSIKRVFHFAVLNFVKNNDWTVCTNFDCPKRHDFELFKIPVKIWLAKGLQIDEKASLFPNLASSLVSKLYRCDINQLILYSQKLTIKEFLFLTKNVDCFIFDNGYITEQDGTVLKLEKIIEYLPKLKSLS</sequence>
<organism evidence="1 2">
    <name type="scientific">Panagrolaimus sp. ES5</name>
    <dbReference type="NCBI Taxonomy" id="591445"/>
    <lineage>
        <taxon>Eukaryota</taxon>
        <taxon>Metazoa</taxon>
        <taxon>Ecdysozoa</taxon>
        <taxon>Nematoda</taxon>
        <taxon>Chromadorea</taxon>
        <taxon>Rhabditida</taxon>
        <taxon>Tylenchina</taxon>
        <taxon>Panagrolaimomorpha</taxon>
        <taxon>Panagrolaimoidea</taxon>
        <taxon>Panagrolaimidae</taxon>
        <taxon>Panagrolaimus</taxon>
    </lineage>
</organism>
<evidence type="ECO:0000313" key="1">
    <source>
        <dbReference type="Proteomes" id="UP000887579"/>
    </source>
</evidence>
<evidence type="ECO:0000313" key="2">
    <source>
        <dbReference type="WBParaSite" id="ES5_v2.g19545.t1"/>
    </source>
</evidence>
<proteinExistence type="predicted"/>
<dbReference type="WBParaSite" id="ES5_v2.g19545.t1">
    <property type="protein sequence ID" value="ES5_v2.g19545.t1"/>
    <property type="gene ID" value="ES5_v2.g19545"/>
</dbReference>
<protein>
    <submittedName>
        <fullName evidence="2">Uncharacterized protein</fullName>
    </submittedName>
</protein>
<accession>A0AC34FQ98</accession>
<name>A0AC34FQ98_9BILA</name>
<dbReference type="Proteomes" id="UP000887579">
    <property type="component" value="Unplaced"/>
</dbReference>
<reference evidence="2" key="1">
    <citation type="submission" date="2022-11" db="UniProtKB">
        <authorList>
            <consortium name="WormBaseParasite"/>
        </authorList>
    </citation>
    <scope>IDENTIFICATION</scope>
</reference>